<organism evidence="2 3">
    <name type="scientific">Entomortierella parvispora</name>
    <dbReference type="NCBI Taxonomy" id="205924"/>
    <lineage>
        <taxon>Eukaryota</taxon>
        <taxon>Fungi</taxon>
        <taxon>Fungi incertae sedis</taxon>
        <taxon>Mucoromycota</taxon>
        <taxon>Mortierellomycotina</taxon>
        <taxon>Mortierellomycetes</taxon>
        <taxon>Mortierellales</taxon>
        <taxon>Mortierellaceae</taxon>
        <taxon>Entomortierella</taxon>
    </lineage>
</organism>
<dbReference type="AlphaFoldDB" id="A0A9P3LZF7"/>
<protein>
    <submittedName>
        <fullName evidence="2">Uncharacterized protein</fullName>
    </submittedName>
</protein>
<evidence type="ECO:0000256" key="1">
    <source>
        <dbReference type="SAM" id="MobiDB-lite"/>
    </source>
</evidence>
<feature type="region of interest" description="Disordered" evidence="1">
    <location>
        <begin position="176"/>
        <end position="252"/>
    </location>
</feature>
<feature type="compositionally biased region" description="Low complexity" evidence="1">
    <location>
        <begin position="224"/>
        <end position="252"/>
    </location>
</feature>
<name>A0A9P3LZF7_9FUNG</name>
<evidence type="ECO:0000313" key="2">
    <source>
        <dbReference type="EMBL" id="GJJ76133.1"/>
    </source>
</evidence>
<reference evidence="2" key="1">
    <citation type="submission" date="2021-11" db="EMBL/GenBank/DDBJ databases">
        <authorList>
            <person name="Herlambang A."/>
            <person name="Guo Y."/>
            <person name="Takashima Y."/>
            <person name="Nishizawa T."/>
        </authorList>
    </citation>
    <scope>NUCLEOTIDE SEQUENCE</scope>
    <source>
        <strain evidence="2">E1425</strain>
    </source>
</reference>
<gene>
    <name evidence="2" type="ORF">EMPS_08492</name>
</gene>
<keyword evidence="3" id="KW-1185">Reference proteome</keyword>
<feature type="compositionally biased region" description="Polar residues" evidence="1">
    <location>
        <begin position="206"/>
        <end position="216"/>
    </location>
</feature>
<comment type="caution">
    <text evidence="2">The sequence shown here is derived from an EMBL/GenBank/DDBJ whole genome shotgun (WGS) entry which is preliminary data.</text>
</comment>
<sequence>MTTSRTEHPYQGTVRPGYSHQHPQHFHHNHQPLHFQERSLHPMHPLNPPTPNMHSQFINNNDTAMDSIQPLACLSAAAVAVATGAIVQNQPRDDHCHRVMEIDDDTESNRVRLPSIKMTEDSDGPGGQDNKERDGRSPQFTHQRVATSARYFGVSTEGASRAPGSTKTMIMTTQEPHDNELGSGQGGEDGSTRSAVVWDKAHGESNSRQQLPPVQTRQHHHPPSSTNVRASRDSSSSALNGSSSSLSSPRVH</sequence>
<proteinExistence type="predicted"/>
<dbReference type="EMBL" id="BQFW01000012">
    <property type="protein sequence ID" value="GJJ76133.1"/>
    <property type="molecule type" value="Genomic_DNA"/>
</dbReference>
<evidence type="ECO:0000313" key="3">
    <source>
        <dbReference type="Proteomes" id="UP000827284"/>
    </source>
</evidence>
<reference evidence="2" key="2">
    <citation type="journal article" date="2022" name="Microbiol. Resour. Announc.">
        <title>Whole-Genome Sequence of Entomortierella parvispora E1425, a Mucoromycotan Fungus Associated with Burkholderiaceae-Related Endosymbiotic Bacteria.</title>
        <authorList>
            <person name="Herlambang A."/>
            <person name="Guo Y."/>
            <person name="Takashima Y."/>
            <person name="Narisawa K."/>
            <person name="Ohta H."/>
            <person name="Nishizawa T."/>
        </authorList>
    </citation>
    <scope>NUCLEOTIDE SEQUENCE</scope>
    <source>
        <strain evidence="2">E1425</strain>
    </source>
</reference>
<feature type="region of interest" description="Disordered" evidence="1">
    <location>
        <begin position="102"/>
        <end position="143"/>
    </location>
</feature>
<accession>A0A9P3LZF7</accession>
<dbReference type="Proteomes" id="UP000827284">
    <property type="component" value="Unassembled WGS sequence"/>
</dbReference>